<dbReference type="Proteomes" id="UP000776252">
    <property type="component" value="Unassembled WGS sequence"/>
</dbReference>
<evidence type="ECO:0000256" key="3">
    <source>
        <dbReference type="ARBA" id="ARBA00022807"/>
    </source>
</evidence>
<dbReference type="InterPro" id="IPR051202">
    <property type="entry name" value="Peptidase_C40"/>
</dbReference>
<keyword evidence="7" id="KW-1185">Reference proteome</keyword>
<sequence>MKKVKNIISFALALLLAVSISITSKPAQAKALIYTTNITQSTASKPTLTGTNIVDYAEKFIGIPYKYGGTTIAGFDCSGFTMHVYNNFKVALPRIASSQTLKGNVVSKSSLKKGDLVFFGKPIYHVGIYVGSGKFIHSPKTGSSVKIVDLKYMPNYNTARRITSN</sequence>
<feature type="signal peptide" evidence="4">
    <location>
        <begin position="1"/>
        <end position="29"/>
    </location>
</feature>
<organism evidence="6 7">
    <name type="scientific">Clostridium frigoris</name>
    <dbReference type="NCBI Taxonomy" id="205327"/>
    <lineage>
        <taxon>Bacteria</taxon>
        <taxon>Bacillati</taxon>
        <taxon>Bacillota</taxon>
        <taxon>Clostridia</taxon>
        <taxon>Eubacteriales</taxon>
        <taxon>Clostridiaceae</taxon>
        <taxon>Clostridium</taxon>
    </lineage>
</organism>
<dbReference type="InterPro" id="IPR000064">
    <property type="entry name" value="NLP_P60_dom"/>
</dbReference>
<reference evidence="6 7" key="1">
    <citation type="submission" date="2021-06" db="EMBL/GenBank/DDBJ databases">
        <title>Clostridia strains as spoilage organisms.</title>
        <authorList>
            <person name="Wambui J."/>
            <person name="Stephan R."/>
            <person name="Stevens M.J.A."/>
        </authorList>
    </citation>
    <scope>NUCLEOTIDE SEQUENCE [LARGE SCALE GENOMIC DNA]</scope>
    <source>
        <strain evidence="6 7">DSM 14204</strain>
    </source>
</reference>
<comment type="caution">
    <text evidence="6">The sequence shown here is derived from an EMBL/GenBank/DDBJ whole genome shotgun (WGS) entry which is preliminary data.</text>
</comment>
<name>A0ABS6BS90_9CLOT</name>
<keyword evidence="4" id="KW-0732">Signal</keyword>
<dbReference type="PANTHER" id="PTHR47053">
    <property type="entry name" value="MUREIN DD-ENDOPEPTIDASE MEPH-RELATED"/>
    <property type="match status" value="1"/>
</dbReference>
<evidence type="ECO:0000256" key="2">
    <source>
        <dbReference type="ARBA" id="ARBA00022801"/>
    </source>
</evidence>
<evidence type="ECO:0000259" key="5">
    <source>
        <dbReference type="PROSITE" id="PS51935"/>
    </source>
</evidence>
<dbReference type="EMBL" id="JAHLDV010000004">
    <property type="protein sequence ID" value="MBU3158698.1"/>
    <property type="molecule type" value="Genomic_DNA"/>
</dbReference>
<feature type="domain" description="NlpC/P60" evidence="5">
    <location>
        <begin position="47"/>
        <end position="163"/>
    </location>
</feature>
<evidence type="ECO:0000313" key="6">
    <source>
        <dbReference type="EMBL" id="MBU3158698.1"/>
    </source>
</evidence>
<feature type="chain" id="PRO_5046189572" evidence="4">
    <location>
        <begin position="30"/>
        <end position="165"/>
    </location>
</feature>
<dbReference type="RefSeq" id="WP_216145909.1">
    <property type="nucleotide sequence ID" value="NZ_JAHLDV010000004.1"/>
</dbReference>
<protein>
    <submittedName>
        <fullName evidence="6">C40 family peptidase</fullName>
    </submittedName>
</protein>
<gene>
    <name evidence="6" type="ORF">KPL37_02775</name>
</gene>
<dbReference type="PANTHER" id="PTHR47053:SF3">
    <property type="entry name" value="GAMMA-D-GLUTAMYL-L-LYSINE DIPEPTIDYL-PEPTIDASE"/>
    <property type="match status" value="1"/>
</dbReference>
<proteinExistence type="predicted"/>
<evidence type="ECO:0000256" key="1">
    <source>
        <dbReference type="ARBA" id="ARBA00022670"/>
    </source>
</evidence>
<keyword evidence="1" id="KW-0645">Protease</keyword>
<accession>A0ABS6BS90</accession>
<evidence type="ECO:0000313" key="7">
    <source>
        <dbReference type="Proteomes" id="UP000776252"/>
    </source>
</evidence>
<keyword evidence="3" id="KW-0788">Thiol protease</keyword>
<evidence type="ECO:0000256" key="4">
    <source>
        <dbReference type="SAM" id="SignalP"/>
    </source>
</evidence>
<dbReference type="PROSITE" id="PS51935">
    <property type="entry name" value="NLPC_P60"/>
    <property type="match status" value="1"/>
</dbReference>
<keyword evidence="2" id="KW-0378">Hydrolase</keyword>
<dbReference type="Pfam" id="PF00877">
    <property type="entry name" value="NLPC_P60"/>
    <property type="match status" value="1"/>
</dbReference>